<dbReference type="Pfam" id="PF04672">
    <property type="entry name" value="Methyltransf_19"/>
    <property type="match status" value="1"/>
</dbReference>
<gene>
    <name evidence="2" type="ORF">GCM10010470_20060</name>
</gene>
<dbReference type="CDD" id="cd02440">
    <property type="entry name" value="AdoMet_MTases"/>
    <property type="match status" value="1"/>
</dbReference>
<keyword evidence="3" id="KW-1185">Reference proteome</keyword>
<dbReference type="EMBL" id="BAAAUX010000011">
    <property type="protein sequence ID" value="GAA2785840.1"/>
    <property type="molecule type" value="Genomic_DNA"/>
</dbReference>
<keyword evidence="2" id="KW-0489">Methyltransferase</keyword>
<evidence type="ECO:0000313" key="2">
    <source>
        <dbReference type="EMBL" id="GAA2785840.1"/>
    </source>
</evidence>
<organism evidence="2 3">
    <name type="scientific">Saccharopolyspora taberi</name>
    <dbReference type="NCBI Taxonomy" id="60895"/>
    <lineage>
        <taxon>Bacteria</taxon>
        <taxon>Bacillati</taxon>
        <taxon>Actinomycetota</taxon>
        <taxon>Actinomycetes</taxon>
        <taxon>Pseudonocardiales</taxon>
        <taxon>Pseudonocardiaceae</taxon>
        <taxon>Saccharopolyspora</taxon>
    </lineage>
</organism>
<sequence>MEPLPLTSDAAGPDRVPETIDTSRAHGGRLYDYLVGGKNNYKADRLAAHRAYENYPDGGVAGVRKHAIAQRYFLDRSVRYLAEHAGVRQFLDIGTGLPTENNTHEVAQQVAPESRVVYVDNDPIVLAHARALLTSAPEGRTSYLEADLRDIDRVLRGAEELLDFTKPIAVTMLGVLHFVEDGVAHDRVERLVRVLPEGSYLVVAHLASDVLPEMVDACRSMSQDMTEDVLPRTRAEVARFSEGLDVLDPGVVQVHRWRPEARDLPATDAVPVHAFVARKV</sequence>
<evidence type="ECO:0000313" key="3">
    <source>
        <dbReference type="Proteomes" id="UP001500979"/>
    </source>
</evidence>
<accession>A0ABN3V9Z2</accession>
<proteinExistence type="predicted"/>
<dbReference type="SUPFAM" id="SSF53335">
    <property type="entry name" value="S-adenosyl-L-methionine-dependent methyltransferases"/>
    <property type="match status" value="1"/>
</dbReference>
<dbReference type="InterPro" id="IPR006764">
    <property type="entry name" value="SAM_dep_MeTrfase_SAV2177_type"/>
</dbReference>
<dbReference type="InterPro" id="IPR029063">
    <property type="entry name" value="SAM-dependent_MTases_sf"/>
</dbReference>
<name>A0ABN3V9Z2_9PSEU</name>
<dbReference type="RefSeq" id="WP_344679267.1">
    <property type="nucleotide sequence ID" value="NZ_BAAAUX010000011.1"/>
</dbReference>
<comment type="caution">
    <text evidence="2">The sequence shown here is derived from an EMBL/GenBank/DDBJ whole genome shotgun (WGS) entry which is preliminary data.</text>
</comment>
<dbReference type="Proteomes" id="UP001500979">
    <property type="component" value="Unassembled WGS sequence"/>
</dbReference>
<dbReference type="GO" id="GO:0008168">
    <property type="term" value="F:methyltransferase activity"/>
    <property type="evidence" value="ECO:0007669"/>
    <property type="project" value="UniProtKB-KW"/>
</dbReference>
<evidence type="ECO:0000256" key="1">
    <source>
        <dbReference type="SAM" id="MobiDB-lite"/>
    </source>
</evidence>
<dbReference type="PIRSF" id="PIRSF017393">
    <property type="entry name" value="MTase_SAV2177"/>
    <property type="match status" value="1"/>
</dbReference>
<dbReference type="Gene3D" id="3.40.50.150">
    <property type="entry name" value="Vaccinia Virus protein VP39"/>
    <property type="match status" value="1"/>
</dbReference>
<dbReference type="GO" id="GO:0032259">
    <property type="term" value="P:methylation"/>
    <property type="evidence" value="ECO:0007669"/>
    <property type="project" value="UniProtKB-KW"/>
</dbReference>
<protein>
    <submittedName>
        <fullName evidence="2">SAM-dependent methyltransferase</fullName>
    </submittedName>
</protein>
<feature type="region of interest" description="Disordered" evidence="1">
    <location>
        <begin position="1"/>
        <end position="22"/>
    </location>
</feature>
<reference evidence="2 3" key="1">
    <citation type="journal article" date="2019" name="Int. J. Syst. Evol. Microbiol.">
        <title>The Global Catalogue of Microorganisms (GCM) 10K type strain sequencing project: providing services to taxonomists for standard genome sequencing and annotation.</title>
        <authorList>
            <consortium name="The Broad Institute Genomics Platform"/>
            <consortium name="The Broad Institute Genome Sequencing Center for Infectious Disease"/>
            <person name="Wu L."/>
            <person name="Ma J."/>
        </authorList>
    </citation>
    <scope>NUCLEOTIDE SEQUENCE [LARGE SCALE GENOMIC DNA]</scope>
    <source>
        <strain evidence="2 3">JCM 9383</strain>
    </source>
</reference>
<keyword evidence="2" id="KW-0808">Transferase</keyword>